<evidence type="ECO:0000313" key="3">
    <source>
        <dbReference type="Proteomes" id="UP000631694"/>
    </source>
</evidence>
<dbReference type="AlphaFoldDB" id="A0A931HZX4"/>
<evidence type="ECO:0000313" key="2">
    <source>
        <dbReference type="EMBL" id="MBH0236854.1"/>
    </source>
</evidence>
<dbReference type="EMBL" id="JADZLT010000040">
    <property type="protein sequence ID" value="MBH0236854.1"/>
    <property type="molecule type" value="Genomic_DNA"/>
</dbReference>
<protein>
    <recommendedName>
        <fullName evidence="1">Glycine zipper domain-containing protein</fullName>
    </recommendedName>
</protein>
<dbReference type="Pfam" id="PF13488">
    <property type="entry name" value="Gly-zipper_Omp"/>
    <property type="match status" value="1"/>
</dbReference>
<dbReference type="Proteomes" id="UP000631694">
    <property type="component" value="Unassembled WGS sequence"/>
</dbReference>
<reference evidence="2" key="1">
    <citation type="submission" date="2020-12" db="EMBL/GenBank/DDBJ databases">
        <title>Methylobrevis albus sp. nov., isolated from fresh water lack sediment.</title>
        <authorList>
            <person name="Zou Q."/>
        </authorList>
    </citation>
    <scope>NUCLEOTIDE SEQUENCE</scope>
    <source>
        <strain evidence="2">L22</strain>
    </source>
</reference>
<feature type="domain" description="Glycine zipper" evidence="1">
    <location>
        <begin position="23"/>
        <end position="68"/>
    </location>
</feature>
<comment type="caution">
    <text evidence="2">The sequence shown here is derived from an EMBL/GenBank/DDBJ whole genome shotgun (WGS) entry which is preliminary data.</text>
</comment>
<name>A0A931HZX4_9HYPH</name>
<sequence>MAVLGTSLVLAGCQTTGQGATTGAMIGGLGGCAVGAAVADNSGQGCLIGGLFGAVAGAIIGDAIEREQQKRIVYQVARSGRGGSTGTFKNSKGQRVRYTAKVKKTYKKPSDSQLTCREIEYAKQVDGSAAGTGSDTRCQVRLAGKPSWGLEEDA</sequence>
<proteinExistence type="predicted"/>
<accession>A0A931HZX4</accession>
<keyword evidence="3" id="KW-1185">Reference proteome</keyword>
<dbReference type="InterPro" id="IPR039567">
    <property type="entry name" value="Gly-zipper"/>
</dbReference>
<evidence type="ECO:0000259" key="1">
    <source>
        <dbReference type="Pfam" id="PF13488"/>
    </source>
</evidence>
<gene>
    <name evidence="2" type="ORF">I5731_03375</name>
</gene>
<organism evidence="2 3">
    <name type="scientific">Methylobrevis albus</name>
    <dbReference type="NCBI Taxonomy" id="2793297"/>
    <lineage>
        <taxon>Bacteria</taxon>
        <taxon>Pseudomonadati</taxon>
        <taxon>Pseudomonadota</taxon>
        <taxon>Alphaproteobacteria</taxon>
        <taxon>Hyphomicrobiales</taxon>
        <taxon>Pleomorphomonadaceae</taxon>
        <taxon>Methylobrevis</taxon>
    </lineage>
</organism>